<dbReference type="EMBL" id="FNAI01000014">
    <property type="protein sequence ID" value="SDF21973.1"/>
    <property type="molecule type" value="Genomic_DNA"/>
</dbReference>
<dbReference type="AlphaFoldDB" id="A0A1G7JAS1"/>
<gene>
    <name evidence="2" type="ORF">SAMN05216464_114119</name>
</gene>
<proteinExistence type="predicted"/>
<dbReference type="Proteomes" id="UP000199072">
    <property type="component" value="Unassembled WGS sequence"/>
</dbReference>
<dbReference type="STRING" id="1391627.SAMN05216464_114119"/>
<protein>
    <submittedName>
        <fullName evidence="2">Uncharacterized conserved protein YdeI, YjbR/CyaY-like superfamily, DUF1801 family</fullName>
    </submittedName>
</protein>
<dbReference type="Pfam" id="PF08818">
    <property type="entry name" value="DUF1801"/>
    <property type="match status" value="1"/>
</dbReference>
<sequence length="203" mass="23352">MEQYDNKVDVFINKAPDFAKPILEYLREIIHETSPLLTETIKWGFPFFDYKGVVCQMGAFKEHCSFGFWKASLLNNPDGALIIGDGAAGNFGRITKIEDLPAKEILQGFIKQAMALNESGKKKTEAVKKVPTPKTELVVPEYFIRFLTAFPNANLNFDRFSYSQKKEYVEWILEAKTEATRQKRLETAAEWIAEGKSRHWKYK</sequence>
<evidence type="ECO:0000313" key="2">
    <source>
        <dbReference type="EMBL" id="SDF21973.1"/>
    </source>
</evidence>
<feature type="domain" description="YdhG-like" evidence="1">
    <location>
        <begin position="20"/>
        <end position="114"/>
    </location>
</feature>
<reference evidence="2 3" key="1">
    <citation type="submission" date="2016-10" db="EMBL/GenBank/DDBJ databases">
        <authorList>
            <person name="de Groot N.N."/>
        </authorList>
    </citation>
    <scope>NUCLEOTIDE SEQUENCE [LARGE SCALE GENOMIC DNA]</scope>
    <source>
        <strain evidence="2 3">47C3B</strain>
    </source>
</reference>
<dbReference type="OrthoDB" id="9800461at2"/>
<dbReference type="Pfam" id="PF13376">
    <property type="entry name" value="OmdA"/>
    <property type="match status" value="1"/>
</dbReference>
<organism evidence="2 3">
    <name type="scientific">Mucilaginibacter pineti</name>
    <dbReference type="NCBI Taxonomy" id="1391627"/>
    <lineage>
        <taxon>Bacteria</taxon>
        <taxon>Pseudomonadati</taxon>
        <taxon>Bacteroidota</taxon>
        <taxon>Sphingobacteriia</taxon>
        <taxon>Sphingobacteriales</taxon>
        <taxon>Sphingobacteriaceae</taxon>
        <taxon>Mucilaginibacter</taxon>
    </lineage>
</organism>
<dbReference type="InterPro" id="IPR014922">
    <property type="entry name" value="YdhG-like"/>
</dbReference>
<keyword evidence="3" id="KW-1185">Reference proteome</keyword>
<accession>A0A1G7JAS1</accession>
<dbReference type="SUPFAM" id="SSF159888">
    <property type="entry name" value="YdhG-like"/>
    <property type="match status" value="1"/>
</dbReference>
<evidence type="ECO:0000313" key="3">
    <source>
        <dbReference type="Proteomes" id="UP000199072"/>
    </source>
</evidence>
<name>A0A1G7JAS1_9SPHI</name>
<evidence type="ECO:0000259" key="1">
    <source>
        <dbReference type="Pfam" id="PF08818"/>
    </source>
</evidence>
<dbReference type="Gene3D" id="3.90.1150.200">
    <property type="match status" value="1"/>
</dbReference>
<dbReference type="RefSeq" id="WP_091153819.1">
    <property type="nucleotide sequence ID" value="NZ_FNAI01000014.1"/>
</dbReference>